<feature type="non-terminal residue" evidence="1">
    <location>
        <position position="114"/>
    </location>
</feature>
<gene>
    <name evidence="1" type="ORF">S03H2_36967</name>
</gene>
<dbReference type="InterPro" id="IPR025255">
    <property type="entry name" value="DUF4202"/>
</dbReference>
<dbReference type="SUPFAM" id="SSF109604">
    <property type="entry name" value="HD-domain/PDEase-like"/>
    <property type="match status" value="1"/>
</dbReference>
<organism evidence="1">
    <name type="scientific">marine sediment metagenome</name>
    <dbReference type="NCBI Taxonomy" id="412755"/>
    <lineage>
        <taxon>unclassified sequences</taxon>
        <taxon>metagenomes</taxon>
        <taxon>ecological metagenomes</taxon>
    </lineage>
</organism>
<proteinExistence type="predicted"/>
<dbReference type="Pfam" id="PF13875">
    <property type="entry name" value="DUF4202"/>
    <property type="match status" value="1"/>
</dbReference>
<accession>X1HSA4</accession>
<sequence length="114" mass="13037">MDSIDCVKKTIEGVIEKSLVSEDPLHAKNTLEWLLKLKPDADDALKIAALGHDIERAIEHRKVKRKNYRDYDEFKEAHALNSARILEEIMKGCNVRKELIDDICFLVSHHETGG</sequence>
<dbReference type="Gene3D" id="1.10.3210.10">
    <property type="entry name" value="Hypothetical protein af1432"/>
    <property type="match status" value="1"/>
</dbReference>
<reference evidence="1" key="1">
    <citation type="journal article" date="2014" name="Front. Microbiol.">
        <title>High frequency of phylogenetically diverse reductive dehalogenase-homologous genes in deep subseafloor sedimentary metagenomes.</title>
        <authorList>
            <person name="Kawai M."/>
            <person name="Futagami T."/>
            <person name="Toyoda A."/>
            <person name="Takaki Y."/>
            <person name="Nishi S."/>
            <person name="Hori S."/>
            <person name="Arai W."/>
            <person name="Tsubouchi T."/>
            <person name="Morono Y."/>
            <person name="Uchiyama I."/>
            <person name="Ito T."/>
            <person name="Fujiyama A."/>
            <person name="Inagaki F."/>
            <person name="Takami H."/>
        </authorList>
    </citation>
    <scope>NUCLEOTIDE SEQUENCE</scope>
    <source>
        <strain evidence="1">Expedition CK06-06</strain>
    </source>
</reference>
<dbReference type="AlphaFoldDB" id="X1HSA4"/>
<evidence type="ECO:0000313" key="1">
    <source>
        <dbReference type="EMBL" id="GAH59945.1"/>
    </source>
</evidence>
<protein>
    <recommendedName>
        <fullName evidence="2">HD domain-containing protein</fullName>
    </recommendedName>
</protein>
<name>X1HSA4_9ZZZZ</name>
<comment type="caution">
    <text evidence="1">The sequence shown here is derived from an EMBL/GenBank/DDBJ whole genome shotgun (WGS) entry which is preliminary data.</text>
</comment>
<dbReference type="EMBL" id="BARU01022722">
    <property type="protein sequence ID" value="GAH59945.1"/>
    <property type="molecule type" value="Genomic_DNA"/>
</dbReference>
<evidence type="ECO:0008006" key="2">
    <source>
        <dbReference type="Google" id="ProtNLM"/>
    </source>
</evidence>